<name>A0A562K4N4_SPHWJ</name>
<dbReference type="CDD" id="cd00093">
    <property type="entry name" value="HTH_XRE"/>
    <property type="match status" value="1"/>
</dbReference>
<dbReference type="RefSeq" id="WP_174521634.1">
    <property type="nucleotide sequence ID" value="NZ_JACIIY010000038.1"/>
</dbReference>
<dbReference type="InterPro" id="IPR010982">
    <property type="entry name" value="Lambda_DNA-bd_dom_sf"/>
</dbReference>
<evidence type="ECO:0000259" key="1">
    <source>
        <dbReference type="PROSITE" id="PS50943"/>
    </source>
</evidence>
<dbReference type="SMART" id="SM00530">
    <property type="entry name" value="HTH_XRE"/>
    <property type="match status" value="1"/>
</dbReference>
<protein>
    <submittedName>
        <fullName evidence="2">Y4mF family transcriptional regulator</fullName>
    </submittedName>
</protein>
<dbReference type="EMBL" id="VLKK01000023">
    <property type="protein sequence ID" value="TWH90193.1"/>
    <property type="molecule type" value="Genomic_DNA"/>
</dbReference>
<dbReference type="Pfam" id="PF01381">
    <property type="entry name" value="HTH_3"/>
    <property type="match status" value="1"/>
</dbReference>
<reference evidence="2 3" key="1">
    <citation type="journal article" date="2015" name="Stand. Genomic Sci.">
        <title>Genomic Encyclopedia of Bacterial and Archaeal Type Strains, Phase III: the genomes of soil and plant-associated and newly described type strains.</title>
        <authorList>
            <person name="Whitman W.B."/>
            <person name="Woyke T."/>
            <person name="Klenk H.P."/>
            <person name="Zhou Y."/>
            <person name="Lilburn T.G."/>
            <person name="Beck B.J."/>
            <person name="De Vos P."/>
            <person name="Vandamme P."/>
            <person name="Eisen J.A."/>
            <person name="Garrity G."/>
            <person name="Hugenholtz P."/>
            <person name="Kyrpides N.C."/>
        </authorList>
    </citation>
    <scope>NUCLEOTIDE SEQUENCE [LARGE SCALE GENOMIC DNA]</scope>
    <source>
        <strain evidence="2 3">CGMCC 1.7748</strain>
    </source>
</reference>
<dbReference type="InterPro" id="IPR001387">
    <property type="entry name" value="Cro/C1-type_HTH"/>
</dbReference>
<dbReference type="PROSITE" id="PS50943">
    <property type="entry name" value="HTH_CROC1"/>
    <property type="match status" value="1"/>
</dbReference>
<evidence type="ECO:0000313" key="2">
    <source>
        <dbReference type="EMBL" id="TWH90193.1"/>
    </source>
</evidence>
<sequence>MLDATTIGQIVRNERKELGLRQDELAAASGVGLRFVVDLERGKATAQIGKVITVLAALGCELQIRRPDGVVLVGRPA</sequence>
<dbReference type="Proteomes" id="UP000316624">
    <property type="component" value="Unassembled WGS sequence"/>
</dbReference>
<organism evidence="2 3">
    <name type="scientific">Sphingobium wenxiniae (strain DSM 21828 / CGMCC 1.7748 / JZ-1)</name>
    <dbReference type="NCBI Taxonomy" id="595605"/>
    <lineage>
        <taxon>Bacteria</taxon>
        <taxon>Pseudomonadati</taxon>
        <taxon>Pseudomonadota</taxon>
        <taxon>Alphaproteobacteria</taxon>
        <taxon>Sphingomonadales</taxon>
        <taxon>Sphingomonadaceae</taxon>
        <taxon>Sphingobium</taxon>
    </lineage>
</organism>
<dbReference type="NCBIfam" id="TIGR03070">
    <property type="entry name" value="couple_hipB"/>
    <property type="match status" value="1"/>
</dbReference>
<dbReference type="GO" id="GO:0003677">
    <property type="term" value="F:DNA binding"/>
    <property type="evidence" value="ECO:0007669"/>
    <property type="project" value="InterPro"/>
</dbReference>
<dbReference type="SUPFAM" id="SSF47413">
    <property type="entry name" value="lambda repressor-like DNA-binding domains"/>
    <property type="match status" value="1"/>
</dbReference>
<accession>A0A562K4N4</accession>
<dbReference type="InterPro" id="IPR017507">
    <property type="entry name" value="Tscrpt_reg_HipB-like"/>
</dbReference>
<gene>
    <name evidence="2" type="ORF">IQ35_03586</name>
</gene>
<comment type="caution">
    <text evidence="2">The sequence shown here is derived from an EMBL/GenBank/DDBJ whole genome shotgun (WGS) entry which is preliminary data.</text>
</comment>
<keyword evidence="3" id="KW-1185">Reference proteome</keyword>
<feature type="domain" description="HTH cro/C1-type" evidence="1">
    <location>
        <begin position="11"/>
        <end position="65"/>
    </location>
</feature>
<dbReference type="Gene3D" id="1.10.260.40">
    <property type="entry name" value="lambda repressor-like DNA-binding domains"/>
    <property type="match status" value="1"/>
</dbReference>
<proteinExistence type="predicted"/>
<evidence type="ECO:0000313" key="3">
    <source>
        <dbReference type="Proteomes" id="UP000316624"/>
    </source>
</evidence>
<dbReference type="AlphaFoldDB" id="A0A562K4N4"/>